<organism evidence="2 3">
    <name type="scientific">Lentzea miocenica</name>
    <dbReference type="NCBI Taxonomy" id="3095431"/>
    <lineage>
        <taxon>Bacteria</taxon>
        <taxon>Bacillati</taxon>
        <taxon>Actinomycetota</taxon>
        <taxon>Actinomycetes</taxon>
        <taxon>Pseudonocardiales</taxon>
        <taxon>Pseudonocardiaceae</taxon>
        <taxon>Lentzea</taxon>
    </lineage>
</organism>
<feature type="compositionally biased region" description="Basic and acidic residues" evidence="1">
    <location>
        <begin position="46"/>
        <end position="57"/>
    </location>
</feature>
<evidence type="ECO:0000256" key="1">
    <source>
        <dbReference type="SAM" id="MobiDB-lite"/>
    </source>
</evidence>
<reference evidence="2 3" key="2">
    <citation type="submission" date="2023-11" db="EMBL/GenBank/DDBJ databases">
        <authorList>
            <person name="Lara A.C."/>
            <person name="Chronakova A."/>
        </authorList>
    </citation>
    <scope>NUCLEOTIDE SEQUENCE [LARGE SCALE GENOMIC DNA]</scope>
    <source>
        <strain evidence="2 3">BCCO 10_0856</strain>
    </source>
</reference>
<evidence type="ECO:0000313" key="2">
    <source>
        <dbReference type="EMBL" id="MDX8034200.1"/>
    </source>
</evidence>
<accession>A0ABU4T7R1</accession>
<comment type="caution">
    <text evidence="2">The sequence shown here is derived from an EMBL/GenBank/DDBJ whole genome shotgun (WGS) entry which is preliminary data.</text>
</comment>
<protein>
    <submittedName>
        <fullName evidence="2">Uncharacterized protein</fullName>
    </submittedName>
</protein>
<feature type="region of interest" description="Disordered" evidence="1">
    <location>
        <begin position="1"/>
        <end position="64"/>
    </location>
</feature>
<dbReference type="EMBL" id="JAXAVW010000025">
    <property type="protein sequence ID" value="MDX8034200.1"/>
    <property type="molecule type" value="Genomic_DNA"/>
</dbReference>
<dbReference type="RefSeq" id="WP_319969223.1">
    <property type="nucleotide sequence ID" value="NZ_JAXAVW010000025.1"/>
</dbReference>
<evidence type="ECO:0000313" key="3">
    <source>
        <dbReference type="Proteomes" id="UP001285521"/>
    </source>
</evidence>
<sequence>MTDARPGEAEPELDAVTAESMLEDADFGDEHTRPTVADENPGGPHRGPDEAEPEGRGGDGGMDP</sequence>
<gene>
    <name evidence="2" type="ORF">SK803_28620</name>
</gene>
<proteinExistence type="predicted"/>
<reference evidence="2 3" key="1">
    <citation type="submission" date="2023-11" db="EMBL/GenBank/DDBJ databases">
        <title>Lentzea sokolovensis, sp. nov., Lentzea kristufkii, sp. nov., and Lentzea miocenensis, sp. nov., rare actinobacteria from Sokolov Coal Basin, Miocene lacustrine sediment, Czech Republic.</title>
        <authorList>
            <person name="Lara A."/>
            <person name="Kotroba L."/>
            <person name="Nouioui I."/>
            <person name="Neumann-Schaal M."/>
            <person name="Mast Y."/>
            <person name="Chronakova A."/>
        </authorList>
    </citation>
    <scope>NUCLEOTIDE SEQUENCE [LARGE SCALE GENOMIC DNA]</scope>
    <source>
        <strain evidence="2 3">BCCO 10_0856</strain>
    </source>
</reference>
<dbReference type="Proteomes" id="UP001285521">
    <property type="component" value="Unassembled WGS sequence"/>
</dbReference>
<keyword evidence="3" id="KW-1185">Reference proteome</keyword>
<name>A0ABU4T7R1_9PSEU</name>